<evidence type="ECO:0000259" key="5">
    <source>
        <dbReference type="PROSITE" id="PS50089"/>
    </source>
</evidence>
<evidence type="ECO:0000256" key="4">
    <source>
        <dbReference type="PROSITE-ProRule" id="PRU00175"/>
    </source>
</evidence>
<dbReference type="PROSITE" id="PS50089">
    <property type="entry name" value="ZF_RING_2"/>
    <property type="match status" value="1"/>
</dbReference>
<organism evidence="7">
    <name type="scientific">Timema californicum</name>
    <name type="common">California timema</name>
    <name type="synonym">Walking stick</name>
    <dbReference type="NCBI Taxonomy" id="61474"/>
    <lineage>
        <taxon>Eukaryota</taxon>
        <taxon>Metazoa</taxon>
        <taxon>Ecdysozoa</taxon>
        <taxon>Arthropoda</taxon>
        <taxon>Hexapoda</taxon>
        <taxon>Insecta</taxon>
        <taxon>Pterygota</taxon>
        <taxon>Neoptera</taxon>
        <taxon>Polyneoptera</taxon>
        <taxon>Phasmatodea</taxon>
        <taxon>Timematodea</taxon>
        <taxon>Timematoidea</taxon>
        <taxon>Timematidae</taxon>
        <taxon>Timema</taxon>
    </lineage>
</organism>
<dbReference type="SMART" id="SM00249">
    <property type="entry name" value="PHD"/>
    <property type="match status" value="2"/>
</dbReference>
<keyword evidence="2 4" id="KW-0863">Zinc-finger</keyword>
<dbReference type="InterPro" id="IPR011011">
    <property type="entry name" value="Znf_FYVE_PHD"/>
</dbReference>
<name>A0A7R9PAE0_TIMCA</name>
<evidence type="ECO:0000256" key="2">
    <source>
        <dbReference type="ARBA" id="ARBA00022771"/>
    </source>
</evidence>
<dbReference type="InterPro" id="IPR059102">
    <property type="entry name" value="PHD_PHF7/G2E3-like"/>
</dbReference>
<dbReference type="InterPro" id="IPR001841">
    <property type="entry name" value="Znf_RING"/>
</dbReference>
<protein>
    <submittedName>
        <fullName evidence="7">(California timema) hypothetical protein</fullName>
    </submittedName>
</protein>
<dbReference type="GO" id="GO:0008270">
    <property type="term" value="F:zinc ion binding"/>
    <property type="evidence" value="ECO:0007669"/>
    <property type="project" value="UniProtKB-KW"/>
</dbReference>
<feature type="domain" description="RING-type" evidence="5">
    <location>
        <begin position="188"/>
        <end position="237"/>
    </location>
</feature>
<proteinExistence type="predicted"/>
<dbReference type="SUPFAM" id="SSF57903">
    <property type="entry name" value="FYVE/PHD zinc finger"/>
    <property type="match status" value="2"/>
</dbReference>
<dbReference type="InterPro" id="IPR051188">
    <property type="entry name" value="PHD-type_Zinc_Finger"/>
</dbReference>
<reference evidence="7" key="1">
    <citation type="submission" date="2020-11" db="EMBL/GenBank/DDBJ databases">
        <authorList>
            <person name="Tran Van P."/>
        </authorList>
    </citation>
    <scope>NUCLEOTIDE SEQUENCE</scope>
</reference>
<dbReference type="InterPro" id="IPR013083">
    <property type="entry name" value="Znf_RING/FYVE/PHD"/>
</dbReference>
<dbReference type="InterPro" id="IPR034732">
    <property type="entry name" value="EPHD"/>
</dbReference>
<dbReference type="SUPFAM" id="SSF57850">
    <property type="entry name" value="RING/U-box"/>
    <property type="match status" value="1"/>
</dbReference>
<evidence type="ECO:0000256" key="3">
    <source>
        <dbReference type="ARBA" id="ARBA00022833"/>
    </source>
</evidence>
<dbReference type="AlphaFoldDB" id="A0A7R9PAE0"/>
<keyword evidence="3" id="KW-0862">Zinc</keyword>
<keyword evidence="1" id="KW-0479">Metal-binding</keyword>
<dbReference type="EMBL" id="OE183729">
    <property type="protein sequence ID" value="CAD7575948.1"/>
    <property type="molecule type" value="Genomic_DNA"/>
</dbReference>
<dbReference type="Gene3D" id="3.30.40.10">
    <property type="entry name" value="Zinc/RING finger domain, C3HC4 (zinc finger)"/>
    <property type="match status" value="3"/>
</dbReference>
<evidence type="ECO:0000259" key="6">
    <source>
        <dbReference type="PROSITE" id="PS51805"/>
    </source>
</evidence>
<dbReference type="InterPro" id="IPR001965">
    <property type="entry name" value="Znf_PHD"/>
</dbReference>
<gene>
    <name evidence="7" type="ORF">TCMB3V08_LOCUS8524</name>
</gene>
<dbReference type="PROSITE" id="PS51805">
    <property type="entry name" value="EPHD"/>
    <property type="match status" value="1"/>
</dbReference>
<dbReference type="SMART" id="SM00184">
    <property type="entry name" value="RING"/>
    <property type="match status" value="2"/>
</dbReference>
<accession>A0A7R9PAE0</accession>
<dbReference type="PANTHER" id="PTHR12420">
    <property type="entry name" value="PHD FINGER PROTEIN"/>
    <property type="match status" value="1"/>
</dbReference>
<dbReference type="Pfam" id="PF26054">
    <property type="entry name" value="PHD_G2E3"/>
    <property type="match status" value="1"/>
</dbReference>
<dbReference type="Pfam" id="PF13771">
    <property type="entry name" value="zf-HC5HC2H"/>
    <property type="match status" value="1"/>
</dbReference>
<dbReference type="PANTHER" id="PTHR12420:SF42">
    <property type="entry name" value="G2_M PHASE-SPECIFIC E3 UBIQUITIN-PROTEIN LIGASE"/>
    <property type="match status" value="1"/>
</dbReference>
<evidence type="ECO:0000313" key="7">
    <source>
        <dbReference type="EMBL" id="CAD7575948.1"/>
    </source>
</evidence>
<feature type="domain" description="PHD-type" evidence="6">
    <location>
        <begin position="7"/>
        <end position="165"/>
    </location>
</feature>
<sequence length="469" mass="52688">MADSGACRSCIFCQQASDIEQLTQEEDILTHGVVHTRDGITTHYFCLLLASLMEQNGKDNEGILGFLPKDILTLVDKSKRNEKPPPVHQTEIRTSISPSSAVELNTTSALANYATEVCTYCKQPGATIYCVSRNCKSIFHLPCGTKRGSTHHFFETFRSFCPTHRPKPILKPVFEIEPDRDENGHVVCIICFDSILKYENKNIVKAPCCGYRSWFHKLCIQKLAVSFGYFFKCPLCNDIDKFYKAMLHYGIFIPEQCESSVLDFAASKVGRYLLMEAEHLPNQHNIIIIKDKKDASWELAPNAFMELLERPDECSKEHCLCPKGKKHNVDDTGRLGYTTTSMNGPSEHFHPNNTTDPGILRVAPIPTFCNDFPAAKIFSEKEETLHLRWELLLCNLCGHKARHKRCLNRTGPNDVYECKDCTTPSLEPASTAKAAQSESGGNLSITGTLVMWPACNVHGVEQIKEGEQF</sequence>
<evidence type="ECO:0000256" key="1">
    <source>
        <dbReference type="ARBA" id="ARBA00022723"/>
    </source>
</evidence>
<dbReference type="GO" id="GO:0005634">
    <property type="term" value="C:nucleus"/>
    <property type="evidence" value="ECO:0007669"/>
    <property type="project" value="TreeGrafter"/>
</dbReference>